<evidence type="ECO:0000313" key="2">
    <source>
        <dbReference type="EMBL" id="TVU34862.1"/>
    </source>
</evidence>
<reference evidence="2 3" key="1">
    <citation type="journal article" date="2019" name="Sci. Rep.">
        <title>A high-quality genome of Eragrostis curvula grass provides insights into Poaceae evolution and supports new strategies to enhance forage quality.</title>
        <authorList>
            <person name="Carballo J."/>
            <person name="Santos B.A.C.M."/>
            <person name="Zappacosta D."/>
            <person name="Garbus I."/>
            <person name="Selva J.P."/>
            <person name="Gallo C.A."/>
            <person name="Diaz A."/>
            <person name="Albertini E."/>
            <person name="Caccamo M."/>
            <person name="Echenique V."/>
        </authorList>
    </citation>
    <scope>NUCLEOTIDE SEQUENCE [LARGE SCALE GENOMIC DNA]</scope>
    <source>
        <strain evidence="3">cv. Victoria</strain>
        <tissue evidence="2">Leaf</tissue>
    </source>
</reference>
<dbReference type="EMBL" id="RWGY01000009">
    <property type="protein sequence ID" value="TVU34862.1"/>
    <property type="molecule type" value="Genomic_DNA"/>
</dbReference>
<dbReference type="AlphaFoldDB" id="A0A5J9VF06"/>
<organism evidence="2 3">
    <name type="scientific">Eragrostis curvula</name>
    <name type="common">weeping love grass</name>
    <dbReference type="NCBI Taxonomy" id="38414"/>
    <lineage>
        <taxon>Eukaryota</taxon>
        <taxon>Viridiplantae</taxon>
        <taxon>Streptophyta</taxon>
        <taxon>Embryophyta</taxon>
        <taxon>Tracheophyta</taxon>
        <taxon>Spermatophyta</taxon>
        <taxon>Magnoliopsida</taxon>
        <taxon>Liliopsida</taxon>
        <taxon>Poales</taxon>
        <taxon>Poaceae</taxon>
        <taxon>PACMAD clade</taxon>
        <taxon>Chloridoideae</taxon>
        <taxon>Eragrostideae</taxon>
        <taxon>Eragrostidinae</taxon>
        <taxon>Eragrostis</taxon>
    </lineage>
</organism>
<feature type="region of interest" description="Disordered" evidence="1">
    <location>
        <begin position="77"/>
        <end position="98"/>
    </location>
</feature>
<evidence type="ECO:0000256" key="1">
    <source>
        <dbReference type="SAM" id="MobiDB-lite"/>
    </source>
</evidence>
<dbReference type="Proteomes" id="UP000324897">
    <property type="component" value="Unassembled WGS sequence"/>
</dbReference>
<name>A0A5J9VF06_9POAL</name>
<evidence type="ECO:0000313" key="3">
    <source>
        <dbReference type="Proteomes" id="UP000324897"/>
    </source>
</evidence>
<gene>
    <name evidence="2" type="ORF">EJB05_16716</name>
</gene>
<comment type="caution">
    <text evidence="2">The sequence shown here is derived from an EMBL/GenBank/DDBJ whole genome shotgun (WGS) entry which is preliminary data.</text>
</comment>
<accession>A0A5J9VF06</accession>
<dbReference type="Gramene" id="TVU34862">
    <property type="protein sequence ID" value="TVU34862"/>
    <property type="gene ID" value="EJB05_16716"/>
</dbReference>
<sequence>MDLVRREADRGAAPEFVALDIRGGAESPETNSDLVIASAFAGKVVERERNGDTNSSSTGMAGVYEKQAIAVHVDGEQFYPSTPTAGGAKRRRTSRRAPGWRDPRKILFAFAAL</sequence>
<dbReference type="OrthoDB" id="683938at2759"/>
<protein>
    <submittedName>
        <fullName evidence="2">Uncharacterized protein</fullName>
    </submittedName>
</protein>
<keyword evidence="3" id="KW-1185">Reference proteome</keyword>
<proteinExistence type="predicted"/>